<accession>A0ABR3G693</accession>
<dbReference type="Proteomes" id="UP001447188">
    <property type="component" value="Unassembled WGS sequence"/>
</dbReference>
<organism evidence="1 2">
    <name type="scientific">Discina gigas</name>
    <dbReference type="NCBI Taxonomy" id="1032678"/>
    <lineage>
        <taxon>Eukaryota</taxon>
        <taxon>Fungi</taxon>
        <taxon>Dikarya</taxon>
        <taxon>Ascomycota</taxon>
        <taxon>Pezizomycotina</taxon>
        <taxon>Pezizomycetes</taxon>
        <taxon>Pezizales</taxon>
        <taxon>Discinaceae</taxon>
        <taxon>Discina</taxon>
    </lineage>
</organism>
<protein>
    <submittedName>
        <fullName evidence="1">Uncharacterized protein</fullName>
    </submittedName>
</protein>
<reference evidence="1 2" key="1">
    <citation type="submission" date="2024-02" db="EMBL/GenBank/DDBJ databases">
        <title>Discinaceae phylogenomics.</title>
        <authorList>
            <person name="Dirks A.C."/>
            <person name="James T.Y."/>
        </authorList>
    </citation>
    <scope>NUCLEOTIDE SEQUENCE [LARGE SCALE GENOMIC DNA]</scope>
    <source>
        <strain evidence="1 2">ACD0624</strain>
    </source>
</reference>
<gene>
    <name evidence="1" type="ORF">Q9L58_009667</name>
</gene>
<evidence type="ECO:0000313" key="1">
    <source>
        <dbReference type="EMBL" id="KAL0631469.1"/>
    </source>
</evidence>
<comment type="caution">
    <text evidence="1">The sequence shown here is derived from an EMBL/GenBank/DDBJ whole genome shotgun (WGS) entry which is preliminary data.</text>
</comment>
<proteinExistence type="predicted"/>
<dbReference type="EMBL" id="JBBBZM010000245">
    <property type="protein sequence ID" value="KAL0631469.1"/>
    <property type="molecule type" value="Genomic_DNA"/>
</dbReference>
<keyword evidence="2" id="KW-1185">Reference proteome</keyword>
<evidence type="ECO:0000313" key="2">
    <source>
        <dbReference type="Proteomes" id="UP001447188"/>
    </source>
</evidence>
<name>A0ABR3G693_9PEZI</name>
<sequence length="210" mass="22091">MTSSPLSRSPATTGPLAVAAILEHLTPLEEPPSGSSTRDLFLAAIRPGLLGNVETMFEARAPGRQNFLWSNYNVATIATQALDFDDICSDLHDVVNSCPASLWSGYIFPAGKSLDKCGCKKSSSSSPSPSSSSGTCAHAGCSAPTTKGRYGTYFKFCSTHKALTSIHTTQTGSDGTGKVWIKRMGQPGCNMHTKVDDTALADIKKAIIGT</sequence>